<accession>A0A8B7D4Z4</accession>
<dbReference type="RefSeq" id="XP_008813334.1">
    <property type="nucleotide sequence ID" value="XM_008815112.4"/>
</dbReference>
<name>A0A8B7D4Z4_PHODC</name>
<dbReference type="OrthoDB" id="1910495at2759"/>
<feature type="region of interest" description="Disordered" evidence="1">
    <location>
        <begin position="226"/>
        <end position="274"/>
    </location>
</feature>
<evidence type="ECO:0000313" key="2">
    <source>
        <dbReference type="Proteomes" id="UP000228380"/>
    </source>
</evidence>
<dbReference type="Proteomes" id="UP000228380">
    <property type="component" value="Chromosome 17"/>
</dbReference>
<feature type="compositionally biased region" description="Basic and acidic residues" evidence="1">
    <location>
        <begin position="264"/>
        <end position="274"/>
    </location>
</feature>
<dbReference type="GeneID" id="103723996"/>
<feature type="region of interest" description="Disordered" evidence="1">
    <location>
        <begin position="153"/>
        <end position="189"/>
    </location>
</feature>
<sequence>MDSFDLNTRLPPRKRLLAGLKKEGSDCDFSPPVPLFSSDLNARIRDITNSTTSSPDEIIEATKSVALAAAEVAAAARATAMEKAAAAAKARTAARNALELLDSISRSEAARKDCPTKTKSRKKHVAVKLLYSNKQPMGNRETDEELARRLHRAMNSSPRISNSKQKKLHGSGKEEVQNGGAVCNENSPVSGDKAVQLNNGYSVDKVEENIAVCSKDDLFGREEEESGCHLEKHHHGSKDRRITGGRKAKIKQKKLPLSQCNVRDQGETEDTRSSVDHLLTGESELDHVERHTSSNNANHSDDGHLSMKITSTWKCKKLKASQCSSNSKIMRVLCSNPSPTKASAMVKVD</sequence>
<reference evidence="3" key="2">
    <citation type="submission" date="2025-08" db="UniProtKB">
        <authorList>
            <consortium name="RefSeq"/>
        </authorList>
    </citation>
    <scope>IDENTIFICATION</scope>
    <source>
        <tissue evidence="3">Young leaves</tissue>
    </source>
</reference>
<organism evidence="2 3">
    <name type="scientific">Phoenix dactylifera</name>
    <name type="common">Date palm</name>
    <dbReference type="NCBI Taxonomy" id="42345"/>
    <lineage>
        <taxon>Eukaryota</taxon>
        <taxon>Viridiplantae</taxon>
        <taxon>Streptophyta</taxon>
        <taxon>Embryophyta</taxon>
        <taxon>Tracheophyta</taxon>
        <taxon>Spermatophyta</taxon>
        <taxon>Magnoliopsida</taxon>
        <taxon>Liliopsida</taxon>
        <taxon>Arecaceae</taxon>
        <taxon>Coryphoideae</taxon>
        <taxon>Phoeniceae</taxon>
        <taxon>Phoenix</taxon>
    </lineage>
</organism>
<reference evidence="2" key="1">
    <citation type="journal article" date="2019" name="Nat. Commun.">
        <title>Genome-wide association mapping of date palm fruit traits.</title>
        <authorList>
            <person name="Hazzouri K.M."/>
            <person name="Gros-Balthazard M."/>
            <person name="Flowers J.M."/>
            <person name="Copetti D."/>
            <person name="Lemansour A."/>
            <person name="Lebrun M."/>
            <person name="Masmoudi K."/>
            <person name="Ferrand S."/>
            <person name="Dhar M.I."/>
            <person name="Fresquez Z.A."/>
            <person name="Rosas U."/>
            <person name="Zhang J."/>
            <person name="Talag J."/>
            <person name="Lee S."/>
            <person name="Kudrna D."/>
            <person name="Powell R.F."/>
            <person name="Leitch I.J."/>
            <person name="Krueger R.R."/>
            <person name="Wing R.A."/>
            <person name="Amiri K.M.A."/>
            <person name="Purugganan M.D."/>
        </authorList>
    </citation>
    <scope>NUCLEOTIDE SEQUENCE [LARGE SCALE GENOMIC DNA]</scope>
    <source>
        <strain evidence="2">cv. Khalas</strain>
    </source>
</reference>
<keyword evidence="2" id="KW-1185">Reference proteome</keyword>
<proteinExistence type="predicted"/>
<gene>
    <name evidence="3" type="primary">LOC103723996</name>
</gene>
<evidence type="ECO:0000256" key="1">
    <source>
        <dbReference type="SAM" id="MobiDB-lite"/>
    </source>
</evidence>
<dbReference type="AlphaFoldDB" id="A0A8B7D4Z4"/>
<evidence type="ECO:0000313" key="3">
    <source>
        <dbReference type="RefSeq" id="XP_008813334.1"/>
    </source>
</evidence>
<feature type="compositionally biased region" description="Basic residues" evidence="1">
    <location>
        <begin position="231"/>
        <end position="254"/>
    </location>
</feature>
<dbReference type="PANTHER" id="PTHR35477">
    <property type="entry name" value="OS06G0728500 PROTEIN"/>
    <property type="match status" value="1"/>
</dbReference>
<protein>
    <submittedName>
        <fullName evidence="3">Uncharacterized protein LOC103723996</fullName>
    </submittedName>
</protein>
<feature type="compositionally biased region" description="Polar residues" evidence="1">
    <location>
        <begin position="154"/>
        <end position="163"/>
    </location>
</feature>
<dbReference type="KEGG" id="pda:103723996"/>
<dbReference type="PANTHER" id="PTHR35477:SF1">
    <property type="entry name" value="OS06G0728500 PROTEIN"/>
    <property type="match status" value="1"/>
</dbReference>